<reference evidence="2 3" key="1">
    <citation type="submission" date="2012-08" db="EMBL/GenBank/DDBJ databases">
        <title>Oryza genome evolution.</title>
        <authorList>
            <person name="Wing R.A."/>
        </authorList>
    </citation>
    <scope>NUCLEOTIDE SEQUENCE</scope>
</reference>
<sequence>MDAVDFRILGEIMAMLTKPSDAEKEALFPHYTGNCSTSTHPPGRLTMDASPSPSAAAALFPQFTGDCSAQPPPTLGGTMAAAADFPYYNGNGEGSSAPIPPTMSGGCSSDLSGMEMETTPSVPLDAVPNPFVGHGLITPDGKASTEDMYQFLIEILDDEAGQSQPMPAGAGIMEGNDKWMMAAGVAPQEPPPASLHQHFMMNSAADAGVMPWESQFVTDSLLGTNQTTIDDNMAAAEFDYDYPHDPAAVAWGTDKVVVQEIPYTDTPAFDHPQQHLLDNEDMEMEMAEIYRVASQCDEEESIVWSPDDDKLLLDRLNSRLANQDMVSICIEIAYSLPKKTSKDVASRIQWLQLVHVPSMFEDAKTKIDAILMKMRKMNISTDEFKINLEAFEEVKRGLHPLTNGYEMWPENPNPLSAQAHPVAPVRTEESDGQDRSPGC</sequence>
<evidence type="ECO:0000313" key="3">
    <source>
        <dbReference type="Proteomes" id="UP000032180"/>
    </source>
</evidence>
<feature type="region of interest" description="Disordered" evidence="1">
    <location>
        <begin position="407"/>
        <end position="439"/>
    </location>
</feature>
<evidence type="ECO:0000313" key="2">
    <source>
        <dbReference type="EnsemblPlants" id="LPERR03G00750.1"/>
    </source>
</evidence>
<dbReference type="EnsemblPlants" id="LPERR03G00750.1">
    <property type="protein sequence ID" value="LPERR03G00750.1"/>
    <property type="gene ID" value="LPERR03G00750"/>
</dbReference>
<reference evidence="2" key="3">
    <citation type="submission" date="2015-04" db="UniProtKB">
        <authorList>
            <consortium name="EnsemblPlants"/>
        </authorList>
    </citation>
    <scope>IDENTIFICATION</scope>
</reference>
<dbReference type="Gramene" id="LPERR03G00750.1">
    <property type="protein sequence ID" value="LPERR03G00750.1"/>
    <property type="gene ID" value="LPERR03G00750"/>
</dbReference>
<evidence type="ECO:0000256" key="1">
    <source>
        <dbReference type="SAM" id="MobiDB-lite"/>
    </source>
</evidence>
<feature type="compositionally biased region" description="Basic and acidic residues" evidence="1">
    <location>
        <begin position="426"/>
        <end position="439"/>
    </location>
</feature>
<dbReference type="Proteomes" id="UP000032180">
    <property type="component" value="Chromosome 3"/>
</dbReference>
<name>A0A0D9VNH0_9ORYZ</name>
<protein>
    <submittedName>
        <fullName evidence="2">Uncharacterized protein</fullName>
    </submittedName>
</protein>
<reference evidence="3" key="2">
    <citation type="submission" date="2013-12" db="EMBL/GenBank/DDBJ databases">
        <authorList>
            <person name="Yu Y."/>
            <person name="Lee S."/>
            <person name="de Baynast K."/>
            <person name="Wissotski M."/>
            <person name="Liu L."/>
            <person name="Talag J."/>
            <person name="Goicoechea J."/>
            <person name="Angelova A."/>
            <person name="Jetty R."/>
            <person name="Kudrna D."/>
            <person name="Golser W."/>
            <person name="Rivera L."/>
            <person name="Zhang J."/>
            <person name="Wing R."/>
        </authorList>
    </citation>
    <scope>NUCLEOTIDE SEQUENCE</scope>
</reference>
<proteinExistence type="predicted"/>
<keyword evidence="3" id="KW-1185">Reference proteome</keyword>
<dbReference type="AlphaFoldDB" id="A0A0D9VNH0"/>
<dbReference type="HOGENOM" id="CLU_015904_0_0_1"/>
<organism evidence="2 3">
    <name type="scientific">Leersia perrieri</name>
    <dbReference type="NCBI Taxonomy" id="77586"/>
    <lineage>
        <taxon>Eukaryota</taxon>
        <taxon>Viridiplantae</taxon>
        <taxon>Streptophyta</taxon>
        <taxon>Embryophyta</taxon>
        <taxon>Tracheophyta</taxon>
        <taxon>Spermatophyta</taxon>
        <taxon>Magnoliopsida</taxon>
        <taxon>Liliopsida</taxon>
        <taxon>Poales</taxon>
        <taxon>Poaceae</taxon>
        <taxon>BOP clade</taxon>
        <taxon>Oryzoideae</taxon>
        <taxon>Oryzeae</taxon>
        <taxon>Oryzinae</taxon>
        <taxon>Leersia</taxon>
    </lineage>
</organism>
<accession>A0A0D9VNH0</accession>
<dbReference type="STRING" id="77586.A0A0D9VNH0"/>